<dbReference type="InterPro" id="IPR029033">
    <property type="entry name" value="His_PPase_superfam"/>
</dbReference>
<feature type="active site" description="Proton donor" evidence="3">
    <location>
        <position position="384"/>
    </location>
</feature>
<reference evidence="6 7" key="1">
    <citation type="journal article" date="2008" name="PLoS Genet.">
        <title>Genomic islands in the pathogenic filamentous fungus Aspergillus fumigatus.</title>
        <authorList>
            <person name="Fedorova N.D."/>
            <person name="Khaldi N."/>
            <person name="Joardar V.S."/>
            <person name="Maiti R."/>
            <person name="Amedeo P."/>
            <person name="Anderson M.J."/>
            <person name="Crabtree J."/>
            <person name="Silva J.C."/>
            <person name="Badger J.H."/>
            <person name="Albarraq A."/>
            <person name="Angiuoli S."/>
            <person name="Bussey H."/>
            <person name="Bowyer P."/>
            <person name="Cotty P.J."/>
            <person name="Dyer P.S."/>
            <person name="Egan A."/>
            <person name="Galens K."/>
            <person name="Fraser-Liggett C.M."/>
            <person name="Haas B.J."/>
            <person name="Inman J.M."/>
            <person name="Kent R."/>
            <person name="Lemieux S."/>
            <person name="Malavazi I."/>
            <person name="Orvis J."/>
            <person name="Roemer T."/>
            <person name="Ronning C.M."/>
            <person name="Sundaram J.P."/>
            <person name="Sutton G."/>
            <person name="Turner G."/>
            <person name="Venter J.C."/>
            <person name="White O.R."/>
            <person name="Whitty B.R."/>
            <person name="Youngman P."/>
            <person name="Wolfe K.H."/>
            <person name="Goldman G.H."/>
            <person name="Wortman J.R."/>
            <person name="Jiang B."/>
            <person name="Denning D.W."/>
            <person name="Nierman W.C."/>
        </authorList>
    </citation>
    <scope>NUCLEOTIDE SEQUENCE [LARGE SCALE GENOMIC DNA]</scope>
    <source>
        <strain evidence="7">ATCC 1007 / CBS 513.65 / DSM 816 / NCTC 3887 / NRRL 1</strain>
    </source>
</reference>
<dbReference type="PIRSF" id="PIRSF000894">
    <property type="entry name" value="Acid_phosphatase"/>
    <property type="match status" value="1"/>
</dbReference>
<dbReference type="FunFam" id="3.40.50.1240:FF:000045">
    <property type="entry name" value="Extracellular phytase, putative"/>
    <property type="match status" value="1"/>
</dbReference>
<name>A1CGB6_ASPCL</name>
<feature type="chain" id="PRO_5002633550" evidence="5">
    <location>
        <begin position="24"/>
        <end position="529"/>
    </location>
</feature>
<organism evidence="6 7">
    <name type="scientific">Aspergillus clavatus (strain ATCC 1007 / CBS 513.65 / DSM 816 / NCTC 3887 / NRRL 1 / QM 1276 / 107)</name>
    <dbReference type="NCBI Taxonomy" id="344612"/>
    <lineage>
        <taxon>Eukaryota</taxon>
        <taxon>Fungi</taxon>
        <taxon>Dikarya</taxon>
        <taxon>Ascomycota</taxon>
        <taxon>Pezizomycotina</taxon>
        <taxon>Eurotiomycetes</taxon>
        <taxon>Eurotiomycetidae</taxon>
        <taxon>Eurotiales</taxon>
        <taxon>Aspergillaceae</taxon>
        <taxon>Aspergillus</taxon>
        <taxon>Aspergillus subgen. Fumigati</taxon>
    </lineage>
</organism>
<dbReference type="InterPro" id="IPR016274">
    <property type="entry name" value="Histidine_acid_Pase_euk"/>
</dbReference>
<keyword evidence="1" id="KW-0378">Hydrolase</keyword>
<dbReference type="CDD" id="cd07061">
    <property type="entry name" value="HP_HAP_like"/>
    <property type="match status" value="1"/>
</dbReference>
<dbReference type="EMBL" id="DS027053">
    <property type="protein sequence ID" value="EAW10996.1"/>
    <property type="molecule type" value="Genomic_DNA"/>
</dbReference>
<dbReference type="Proteomes" id="UP000006701">
    <property type="component" value="Unassembled WGS sequence"/>
</dbReference>
<protein>
    <submittedName>
        <fullName evidence="6">Phytase, putative</fullName>
    </submittedName>
</protein>
<dbReference type="STRING" id="344612.A1CGB6"/>
<dbReference type="GeneID" id="4704669"/>
<accession>A1CGB6</accession>
<dbReference type="Gene3D" id="3.40.50.1240">
    <property type="entry name" value="Phosphoglycerate mutase-like"/>
    <property type="match status" value="1"/>
</dbReference>
<dbReference type="Pfam" id="PF00328">
    <property type="entry name" value="His_Phos_2"/>
    <property type="match status" value="1"/>
</dbReference>
<keyword evidence="7" id="KW-1185">Reference proteome</keyword>
<dbReference type="SUPFAM" id="SSF53254">
    <property type="entry name" value="Phosphoglycerate mutase-like"/>
    <property type="match status" value="1"/>
</dbReference>
<keyword evidence="2" id="KW-0325">Glycoprotein</keyword>
<feature type="active site" description="Nucleophile" evidence="3">
    <location>
        <position position="84"/>
    </location>
</feature>
<dbReference type="RefSeq" id="XP_001272422.1">
    <property type="nucleotide sequence ID" value="XM_001272421.1"/>
</dbReference>
<sequence length="529" mass="57531">MPPSVLSPATALAVLAAMGGVTAAPTKGGPPQGPAPTGTVYPSGFDMTTSWANLSPYKDAPGHGQSSGVPRGCELSQVHILHRHAQRFPVSSILDGGGMQNFEQKLRNYSAAHPDTTVARGPLSFLNEWESVLGRETLLVSGAATEATCGANTWSKYGRLLYRADPGVAVWDPSMNVYPNGTERPKPIFRTTSQERILESARWWLSGFFSNTGANSSSEQYELVQMPEGNGVNNSLASDHSCTNGKTEGTRSATEYIPRFTKDAVSRLAQFLPGDFNLTAFDVASMMLTCPYEFAALGSSDFCSLFTEQEWKDWQYNVDLQFYGNYGWGAPSGRAQGIGYILELAARLEGKLIETSDTSINATFDDHEATFPLHQPLFLDMSHDDVIVAALAALGMDYFNHGPKGLPADVPHAPERAFKLNQISPFGAHFVSEIWTCPARTDFHNLDATLYKNPDLSARRDTADYIRFVLNGASVPTMGMPGCRKAKNGFCPVSDFLASVPQLKEDAMYRYACFGEYPTGHQVGNGQPE</sequence>
<gene>
    <name evidence="6" type="ORF">ACLA_066320</name>
</gene>
<keyword evidence="4" id="KW-1015">Disulfide bond</keyword>
<keyword evidence="5" id="KW-0732">Signal</keyword>
<evidence type="ECO:0000256" key="3">
    <source>
        <dbReference type="PIRSR" id="PIRSR000894-1"/>
    </source>
</evidence>
<feature type="disulfide bond" evidence="4">
    <location>
        <begin position="290"/>
        <end position="303"/>
    </location>
</feature>
<evidence type="ECO:0000256" key="1">
    <source>
        <dbReference type="ARBA" id="ARBA00022801"/>
    </source>
</evidence>
<dbReference type="PANTHER" id="PTHR20963">
    <property type="entry name" value="MULTIPLE INOSITOL POLYPHOSPHATE PHOSPHATASE-RELATED"/>
    <property type="match status" value="1"/>
</dbReference>
<dbReference type="HOGENOM" id="CLU_020880_2_0_1"/>
<dbReference type="PANTHER" id="PTHR20963:SF43">
    <property type="entry name" value="PUTATIVE (AFU_ORTHOLOGUE AFUA_7G01240)-RELATED"/>
    <property type="match status" value="1"/>
</dbReference>
<evidence type="ECO:0000256" key="2">
    <source>
        <dbReference type="ARBA" id="ARBA00023180"/>
    </source>
</evidence>
<evidence type="ECO:0000256" key="4">
    <source>
        <dbReference type="PIRSR" id="PIRSR000894-2"/>
    </source>
</evidence>
<evidence type="ECO:0000313" key="6">
    <source>
        <dbReference type="EMBL" id="EAW10996.1"/>
    </source>
</evidence>
<feature type="signal peptide" evidence="5">
    <location>
        <begin position="1"/>
        <end position="23"/>
    </location>
</feature>
<dbReference type="OMA" id="FYGDYGF"/>
<dbReference type="OrthoDB" id="6509975at2759"/>
<proteinExistence type="predicted"/>
<evidence type="ECO:0000313" key="7">
    <source>
        <dbReference type="Proteomes" id="UP000006701"/>
    </source>
</evidence>
<dbReference type="KEGG" id="act:ACLA_066320"/>
<dbReference type="InterPro" id="IPR000560">
    <property type="entry name" value="His_Pase_clade-2"/>
</dbReference>
<dbReference type="eggNOG" id="KOG1382">
    <property type="taxonomic scope" value="Eukaryota"/>
</dbReference>
<dbReference type="GO" id="GO:0003993">
    <property type="term" value="F:acid phosphatase activity"/>
    <property type="evidence" value="ECO:0007669"/>
    <property type="project" value="TreeGrafter"/>
</dbReference>
<dbReference type="AlphaFoldDB" id="A1CGB6"/>
<feature type="disulfide bond" evidence="4">
    <location>
        <begin position="73"/>
        <end position="437"/>
    </location>
</feature>
<evidence type="ECO:0000256" key="5">
    <source>
        <dbReference type="SAM" id="SignalP"/>
    </source>
</evidence>
<dbReference type="VEuPathDB" id="FungiDB:ACLA_066320"/>